<organism evidence="2 3">
    <name type="scientific">Eumeta variegata</name>
    <name type="common">Bagworm moth</name>
    <name type="synonym">Eumeta japonica</name>
    <dbReference type="NCBI Taxonomy" id="151549"/>
    <lineage>
        <taxon>Eukaryota</taxon>
        <taxon>Metazoa</taxon>
        <taxon>Ecdysozoa</taxon>
        <taxon>Arthropoda</taxon>
        <taxon>Hexapoda</taxon>
        <taxon>Insecta</taxon>
        <taxon>Pterygota</taxon>
        <taxon>Neoptera</taxon>
        <taxon>Endopterygota</taxon>
        <taxon>Lepidoptera</taxon>
        <taxon>Glossata</taxon>
        <taxon>Ditrysia</taxon>
        <taxon>Tineoidea</taxon>
        <taxon>Psychidae</taxon>
        <taxon>Oiketicinae</taxon>
        <taxon>Eumeta</taxon>
    </lineage>
</organism>
<reference evidence="2 3" key="1">
    <citation type="journal article" date="2019" name="Commun. Biol.">
        <title>The bagworm genome reveals a unique fibroin gene that provides high tensile strength.</title>
        <authorList>
            <person name="Kono N."/>
            <person name="Nakamura H."/>
            <person name="Ohtoshi R."/>
            <person name="Tomita M."/>
            <person name="Numata K."/>
            <person name="Arakawa K."/>
        </authorList>
    </citation>
    <scope>NUCLEOTIDE SEQUENCE [LARGE SCALE GENOMIC DNA]</scope>
</reference>
<feature type="compositionally biased region" description="Basic and acidic residues" evidence="1">
    <location>
        <begin position="57"/>
        <end position="68"/>
    </location>
</feature>
<dbReference type="AlphaFoldDB" id="A0A4C1VKQ4"/>
<evidence type="ECO:0000313" key="2">
    <source>
        <dbReference type="EMBL" id="GBP39219.1"/>
    </source>
</evidence>
<name>A0A4C1VKQ4_EUMVA</name>
<comment type="caution">
    <text evidence="2">The sequence shown here is derived from an EMBL/GenBank/DDBJ whole genome shotgun (WGS) entry which is preliminary data.</text>
</comment>
<evidence type="ECO:0000313" key="3">
    <source>
        <dbReference type="Proteomes" id="UP000299102"/>
    </source>
</evidence>
<accession>A0A4C1VKQ4</accession>
<dbReference type="OrthoDB" id="5839404at2759"/>
<feature type="region of interest" description="Disordered" evidence="1">
    <location>
        <begin position="13"/>
        <end position="45"/>
    </location>
</feature>
<evidence type="ECO:0000256" key="1">
    <source>
        <dbReference type="SAM" id="MobiDB-lite"/>
    </source>
</evidence>
<gene>
    <name evidence="2" type="ORF">EVAR_22623_1</name>
</gene>
<proteinExistence type="predicted"/>
<feature type="region of interest" description="Disordered" evidence="1">
    <location>
        <begin position="55"/>
        <end position="74"/>
    </location>
</feature>
<protein>
    <submittedName>
        <fullName evidence="2">Uncharacterized protein</fullName>
    </submittedName>
</protein>
<dbReference type="Proteomes" id="UP000299102">
    <property type="component" value="Unassembled WGS sequence"/>
</dbReference>
<sequence length="74" mass="8485">MLDVHKYVVDDGVMFQPTAPAPPPVESSENWDDEDVESYKPEPKSHVIKKIKGATPSERRQMRCEGIRTYKPNQ</sequence>
<dbReference type="EMBL" id="BGZK01000362">
    <property type="protein sequence ID" value="GBP39219.1"/>
    <property type="molecule type" value="Genomic_DNA"/>
</dbReference>
<keyword evidence="3" id="KW-1185">Reference proteome</keyword>